<reference evidence="3 4" key="1">
    <citation type="submission" date="2020-08" db="EMBL/GenBank/DDBJ databases">
        <title>Genome Sequencing of Nocardia wallacei strain FMUON74 and assembly.</title>
        <authorList>
            <person name="Toyokawa M."/>
            <person name="Uesaka K."/>
        </authorList>
    </citation>
    <scope>NUCLEOTIDE SEQUENCE [LARGE SCALE GENOMIC DNA]</scope>
    <source>
        <strain evidence="3 4">FMUON74</strain>
    </source>
</reference>
<dbReference type="Pfam" id="PF00582">
    <property type="entry name" value="Usp"/>
    <property type="match status" value="1"/>
</dbReference>
<dbReference type="PRINTS" id="PR01438">
    <property type="entry name" value="UNVRSLSTRESS"/>
</dbReference>
<comment type="similarity">
    <text evidence="1">Belongs to the universal stress protein A family.</text>
</comment>
<gene>
    <name evidence="3" type="ORF">NWFMUON74_38500</name>
</gene>
<evidence type="ECO:0000313" key="4">
    <source>
        <dbReference type="Proteomes" id="UP000516173"/>
    </source>
</evidence>
<dbReference type="InterPro" id="IPR006015">
    <property type="entry name" value="Universal_stress_UspA"/>
</dbReference>
<evidence type="ECO:0000313" key="3">
    <source>
        <dbReference type="EMBL" id="BCK56078.1"/>
    </source>
</evidence>
<dbReference type="PANTHER" id="PTHR46268:SF6">
    <property type="entry name" value="UNIVERSAL STRESS PROTEIN UP12"/>
    <property type="match status" value="1"/>
</dbReference>
<evidence type="ECO:0000256" key="1">
    <source>
        <dbReference type="ARBA" id="ARBA00008791"/>
    </source>
</evidence>
<evidence type="ECO:0000259" key="2">
    <source>
        <dbReference type="Pfam" id="PF00582"/>
    </source>
</evidence>
<accession>A0A7G1KLQ2</accession>
<dbReference type="Proteomes" id="UP000516173">
    <property type="component" value="Chromosome"/>
</dbReference>
<dbReference type="SUPFAM" id="SSF52402">
    <property type="entry name" value="Adenine nucleotide alpha hydrolases-like"/>
    <property type="match status" value="2"/>
</dbReference>
<organism evidence="3 4">
    <name type="scientific">Nocardia wallacei</name>
    <dbReference type="NCBI Taxonomy" id="480035"/>
    <lineage>
        <taxon>Bacteria</taxon>
        <taxon>Bacillati</taxon>
        <taxon>Actinomycetota</taxon>
        <taxon>Actinomycetes</taxon>
        <taxon>Mycobacteriales</taxon>
        <taxon>Nocardiaceae</taxon>
        <taxon>Nocardia</taxon>
    </lineage>
</organism>
<dbReference type="InterPro" id="IPR006016">
    <property type="entry name" value="UspA"/>
</dbReference>
<dbReference type="EMBL" id="AP023396">
    <property type="protein sequence ID" value="BCK56078.1"/>
    <property type="molecule type" value="Genomic_DNA"/>
</dbReference>
<dbReference type="Gene3D" id="3.40.50.620">
    <property type="entry name" value="HUPs"/>
    <property type="match status" value="2"/>
</dbReference>
<protein>
    <recommendedName>
        <fullName evidence="2">UspA domain-containing protein</fullName>
    </recommendedName>
</protein>
<name>A0A7G1KLQ2_9NOCA</name>
<dbReference type="KEGG" id="nwl:NWFMUON74_38500"/>
<dbReference type="InterPro" id="IPR014729">
    <property type="entry name" value="Rossmann-like_a/b/a_fold"/>
</dbReference>
<dbReference type="PANTHER" id="PTHR46268">
    <property type="entry name" value="STRESS RESPONSE PROTEIN NHAX"/>
    <property type="match status" value="1"/>
</dbReference>
<keyword evidence="4" id="KW-1185">Reference proteome</keyword>
<dbReference type="AlphaFoldDB" id="A0A7G1KLQ2"/>
<proteinExistence type="inferred from homology"/>
<sequence>MLDAARRAVVAEYRSGGDNPEIETAILAGHPGSVLIERSHTAGSLVVGATGAGFLSHALLGSTTFALIRDARCPVVVVRGNAAARGPVLVPVTSVSACGSTIGTAFREAADRGTDVLIADIWQGRPRHVANHPGHSGPNGVVARCRAEFPSVAVGSVTVGPLTVETVDQLTASAQLVVVGHGRADHRTTGLGNLEHGLLQHAHCPVLVLPGSVTTPDRVRGHLPVGGAQPAENPASARGC</sequence>
<feature type="domain" description="UspA" evidence="2">
    <location>
        <begin position="11"/>
        <end position="79"/>
    </location>
</feature>